<organism evidence="1 2">
    <name type="scientific">Gellertiella hungarica</name>
    <dbReference type="NCBI Taxonomy" id="1572859"/>
    <lineage>
        <taxon>Bacteria</taxon>
        <taxon>Pseudomonadati</taxon>
        <taxon>Pseudomonadota</taxon>
        <taxon>Alphaproteobacteria</taxon>
        <taxon>Hyphomicrobiales</taxon>
        <taxon>Rhizobiaceae</taxon>
        <taxon>Gellertiella</taxon>
    </lineage>
</organism>
<protein>
    <submittedName>
        <fullName evidence="1">Uncharacterized protein (DUF924 family)</fullName>
    </submittedName>
</protein>
<name>A0A7W6J9D8_9HYPH</name>
<dbReference type="Proteomes" id="UP000528286">
    <property type="component" value="Unassembled WGS sequence"/>
</dbReference>
<sequence>MRPEDVLDYWFGRLSFEQWFRSTPDMDMEIAARFRDLHLSLARRCDGRWREEAAAMLAAVIVFDQFPRNIYRGTPLAFATDCLALALAEEAVERQLDHAVPREHRAFFYLPFEHSEDLRNQDRSVSLFEALGDPVYLDYAERHRDVIRRFGRFPHRNPILMRTSTEEEKAYLATPGAGF</sequence>
<dbReference type="EMBL" id="JACIEZ010000016">
    <property type="protein sequence ID" value="MBB4067186.1"/>
    <property type="molecule type" value="Genomic_DNA"/>
</dbReference>
<evidence type="ECO:0000313" key="2">
    <source>
        <dbReference type="Proteomes" id="UP000528286"/>
    </source>
</evidence>
<dbReference type="InterPro" id="IPR010323">
    <property type="entry name" value="DUF924"/>
</dbReference>
<accession>A0A7W6J9D8</accession>
<comment type="caution">
    <text evidence="1">The sequence shown here is derived from an EMBL/GenBank/DDBJ whole genome shotgun (WGS) entry which is preliminary data.</text>
</comment>
<dbReference type="AlphaFoldDB" id="A0A7W6J9D8"/>
<dbReference type="Gene3D" id="1.25.40.10">
    <property type="entry name" value="Tetratricopeptide repeat domain"/>
    <property type="match status" value="1"/>
</dbReference>
<dbReference type="RefSeq" id="WP_246365996.1">
    <property type="nucleotide sequence ID" value="NZ_JACIEZ010000016.1"/>
</dbReference>
<evidence type="ECO:0000313" key="1">
    <source>
        <dbReference type="EMBL" id="MBB4067186.1"/>
    </source>
</evidence>
<proteinExistence type="predicted"/>
<keyword evidence="2" id="KW-1185">Reference proteome</keyword>
<dbReference type="SUPFAM" id="SSF48452">
    <property type="entry name" value="TPR-like"/>
    <property type="match status" value="1"/>
</dbReference>
<gene>
    <name evidence="1" type="ORF">GGR23_004417</name>
</gene>
<dbReference type="InterPro" id="IPR011990">
    <property type="entry name" value="TPR-like_helical_dom_sf"/>
</dbReference>
<reference evidence="1 2" key="1">
    <citation type="submission" date="2020-08" db="EMBL/GenBank/DDBJ databases">
        <title>Genomic Encyclopedia of Type Strains, Phase IV (KMG-IV): sequencing the most valuable type-strain genomes for metagenomic binning, comparative biology and taxonomic classification.</title>
        <authorList>
            <person name="Goeker M."/>
        </authorList>
    </citation>
    <scope>NUCLEOTIDE SEQUENCE [LARGE SCALE GENOMIC DNA]</scope>
    <source>
        <strain evidence="1 2">DSM 29853</strain>
    </source>
</reference>
<dbReference type="Pfam" id="PF06041">
    <property type="entry name" value="DUF924"/>
    <property type="match status" value="1"/>
</dbReference>
<dbReference type="Gene3D" id="1.20.58.320">
    <property type="entry name" value="TPR-like"/>
    <property type="match status" value="1"/>
</dbReference>